<evidence type="ECO:0000256" key="2">
    <source>
        <dbReference type="ARBA" id="ARBA00022618"/>
    </source>
</evidence>
<accession>A0A562WRV8</accession>
<dbReference type="NCBIfam" id="TIGR01133">
    <property type="entry name" value="murG"/>
    <property type="match status" value="1"/>
</dbReference>
<evidence type="ECO:0000313" key="14">
    <source>
        <dbReference type="Proteomes" id="UP000319449"/>
    </source>
</evidence>
<evidence type="ECO:0000256" key="1">
    <source>
        <dbReference type="ARBA" id="ARBA00022475"/>
    </source>
</evidence>
<evidence type="ECO:0000256" key="10">
    <source>
        <dbReference type="HAMAP-Rule" id="MF_00033"/>
    </source>
</evidence>
<feature type="binding site" evidence="10">
    <location>
        <position position="206"/>
    </location>
    <ligand>
        <name>UDP-N-acetyl-alpha-D-glucosamine</name>
        <dbReference type="ChEBI" id="CHEBI:57705"/>
    </ligand>
</feature>
<dbReference type="Pfam" id="PF04101">
    <property type="entry name" value="Glyco_tran_28_C"/>
    <property type="match status" value="1"/>
</dbReference>
<keyword evidence="9 10" id="KW-0961">Cell wall biogenesis/degradation</keyword>
<dbReference type="OrthoDB" id="9808936at2"/>
<dbReference type="GO" id="GO:0051301">
    <property type="term" value="P:cell division"/>
    <property type="evidence" value="ECO:0007669"/>
    <property type="project" value="UniProtKB-KW"/>
</dbReference>
<dbReference type="SUPFAM" id="SSF53756">
    <property type="entry name" value="UDP-Glycosyltransferase/glycogen phosphorylase"/>
    <property type="match status" value="1"/>
</dbReference>
<feature type="binding site" evidence="10">
    <location>
        <position position="165"/>
    </location>
    <ligand>
        <name>UDP-N-acetyl-alpha-D-glucosamine</name>
        <dbReference type="ChEBI" id="CHEBI:57705"/>
    </ligand>
</feature>
<feature type="binding site" evidence="10">
    <location>
        <position position="124"/>
    </location>
    <ligand>
        <name>UDP-N-acetyl-alpha-D-glucosamine</name>
        <dbReference type="ChEBI" id="CHEBI:57705"/>
    </ligand>
</feature>
<keyword evidence="1 10" id="KW-1003">Cell membrane</keyword>
<keyword evidence="6 10" id="KW-0573">Peptidoglycan synthesis</keyword>
<dbReference type="GO" id="GO:0005975">
    <property type="term" value="P:carbohydrate metabolic process"/>
    <property type="evidence" value="ECO:0007669"/>
    <property type="project" value="InterPro"/>
</dbReference>
<dbReference type="HAMAP" id="MF_00033">
    <property type="entry name" value="MurG"/>
    <property type="match status" value="1"/>
</dbReference>
<evidence type="ECO:0000259" key="12">
    <source>
        <dbReference type="Pfam" id="PF04101"/>
    </source>
</evidence>
<evidence type="ECO:0000256" key="6">
    <source>
        <dbReference type="ARBA" id="ARBA00022984"/>
    </source>
</evidence>
<feature type="domain" description="Glycosyl transferase family 28 C-terminal" evidence="12">
    <location>
        <begin position="200"/>
        <end position="363"/>
    </location>
</feature>
<keyword evidence="8 10" id="KW-0131">Cell cycle</keyword>
<evidence type="ECO:0000256" key="5">
    <source>
        <dbReference type="ARBA" id="ARBA00022960"/>
    </source>
</evidence>
<evidence type="ECO:0000256" key="7">
    <source>
        <dbReference type="ARBA" id="ARBA00023136"/>
    </source>
</evidence>
<dbReference type="GO" id="GO:0051991">
    <property type="term" value="F:UDP-N-acetyl-D-glucosamine:N-acetylmuramoyl-L-alanyl-D-glutamyl-meso-2,6-diaminopimelyl-D-alanyl-D-alanine-diphosphoundecaprenol 4-beta-N-acetylglucosaminlytransferase activity"/>
    <property type="evidence" value="ECO:0007669"/>
    <property type="project" value="RHEA"/>
</dbReference>
<protein>
    <recommendedName>
        <fullName evidence="10">UDP-N-acetylglucosamine--N-acetylmuramyl-(pentapeptide) pyrophosphoryl-undecaprenol N-acetylglucosamine transferase</fullName>
        <ecNumber evidence="10">2.4.1.227</ecNumber>
    </recommendedName>
    <alternativeName>
        <fullName evidence="10">Undecaprenyl-PP-MurNAc-pentapeptide-UDPGlcNAc GlcNAc transferase</fullName>
    </alternativeName>
</protein>
<evidence type="ECO:0000313" key="13">
    <source>
        <dbReference type="EMBL" id="TWJ33138.1"/>
    </source>
</evidence>
<keyword evidence="5 10" id="KW-0133">Cell shape</keyword>
<dbReference type="Gene3D" id="3.40.50.2000">
    <property type="entry name" value="Glycogen Phosphorylase B"/>
    <property type="match status" value="2"/>
</dbReference>
<keyword evidence="2 10" id="KW-0132">Cell division</keyword>
<feature type="binding site" evidence="10">
    <location>
        <position position="261"/>
    </location>
    <ligand>
        <name>UDP-N-acetyl-alpha-D-glucosamine</name>
        <dbReference type="ChEBI" id="CHEBI:57705"/>
    </ligand>
</feature>
<dbReference type="InterPro" id="IPR004276">
    <property type="entry name" value="GlycoTrans_28_N"/>
</dbReference>
<dbReference type="GO" id="GO:0005886">
    <property type="term" value="C:plasma membrane"/>
    <property type="evidence" value="ECO:0007669"/>
    <property type="project" value="UniProtKB-SubCell"/>
</dbReference>
<dbReference type="PANTHER" id="PTHR21015:SF22">
    <property type="entry name" value="GLYCOSYLTRANSFERASE"/>
    <property type="match status" value="1"/>
</dbReference>
<comment type="similarity">
    <text evidence="10">Belongs to the glycosyltransferase 28 family. MurG subfamily.</text>
</comment>
<dbReference type="EMBL" id="VLLN01000002">
    <property type="protein sequence ID" value="TWJ33138.1"/>
    <property type="molecule type" value="Genomic_DNA"/>
</dbReference>
<proteinExistence type="inferred from homology"/>
<reference evidence="13 14" key="1">
    <citation type="submission" date="2019-07" db="EMBL/GenBank/DDBJ databases">
        <title>Genomic Encyclopedia of Archaeal and Bacterial Type Strains, Phase II (KMG-II): from individual species to whole genera.</title>
        <authorList>
            <person name="Goeker M."/>
        </authorList>
    </citation>
    <scope>NUCLEOTIDE SEQUENCE [LARGE SCALE GENOMIC DNA]</scope>
    <source>
        <strain evidence="13 14">ATCC BAA-1139</strain>
    </source>
</reference>
<dbReference type="Pfam" id="PF03033">
    <property type="entry name" value="Glyco_transf_28"/>
    <property type="match status" value="1"/>
</dbReference>
<keyword evidence="4 10" id="KW-0808">Transferase</keyword>
<keyword evidence="7 10" id="KW-0472">Membrane</keyword>
<dbReference type="PANTHER" id="PTHR21015">
    <property type="entry name" value="UDP-N-ACETYLGLUCOSAMINE--N-ACETYLMURAMYL-(PENTAPEPTIDE) PYROPHOSPHORYL-UNDECAPRENOL N-ACETYLGLUCOSAMINE TRANSFERASE 1"/>
    <property type="match status" value="1"/>
</dbReference>
<dbReference type="GO" id="GO:0008360">
    <property type="term" value="P:regulation of cell shape"/>
    <property type="evidence" value="ECO:0007669"/>
    <property type="project" value="UniProtKB-KW"/>
</dbReference>
<comment type="pathway">
    <text evidence="10">Cell wall biogenesis; peptidoglycan biosynthesis.</text>
</comment>
<dbReference type="GO" id="GO:0071555">
    <property type="term" value="P:cell wall organization"/>
    <property type="evidence" value="ECO:0007669"/>
    <property type="project" value="UniProtKB-KW"/>
</dbReference>
<dbReference type="Proteomes" id="UP000319449">
    <property type="component" value="Unassembled WGS sequence"/>
</dbReference>
<sequence length="375" mass="40182">MRLLIAGGGTGGHLFPGIAVAEEFLARDPANEVLFVGTERGVEARLLPKLGYRLECIAAAGIRGKGTLSRMKGIGLLLYAYSQSRQLLRSFKPDLVLGVGGYASGPAVLAARGLQIPRFVHEQNAIPGMTNKVLAYVAGQVFISLDESARYFPEDKVLLTGNPLRRQILEQVEGNPPQPPFLKGGSLEPRTPSPEPSFHLLVFGGSLGAHAINEAMAAAAPLLSGWRGRLTITHQTGDKDQETVAQAYREAGLEAEVVTFIDDMAAAYHRADLVVCRAGATTIAEATACGKPCLFIPFPFAVDDHQRRNAEALLKKGACEMLLELELSGERLAATVGGLLREPERLAGMGRQARSLARLDAAKVIVDEMLKAKEL</sequence>
<dbReference type="RefSeq" id="WP_145017846.1">
    <property type="nucleotide sequence ID" value="NZ_VLLN01000002.1"/>
</dbReference>
<evidence type="ECO:0000259" key="11">
    <source>
        <dbReference type="Pfam" id="PF03033"/>
    </source>
</evidence>
<name>A0A562WRV8_9BACT</name>
<evidence type="ECO:0000256" key="3">
    <source>
        <dbReference type="ARBA" id="ARBA00022676"/>
    </source>
</evidence>
<dbReference type="GO" id="GO:0009252">
    <property type="term" value="P:peptidoglycan biosynthetic process"/>
    <property type="evidence" value="ECO:0007669"/>
    <property type="project" value="UniProtKB-UniRule"/>
</dbReference>
<feature type="binding site" evidence="10">
    <location>
        <position position="306"/>
    </location>
    <ligand>
        <name>UDP-N-acetyl-alpha-D-glucosamine</name>
        <dbReference type="ChEBI" id="CHEBI:57705"/>
    </ligand>
</feature>
<evidence type="ECO:0000256" key="8">
    <source>
        <dbReference type="ARBA" id="ARBA00023306"/>
    </source>
</evidence>
<comment type="caution">
    <text evidence="10">Lacks conserved residue(s) required for the propagation of feature annotation.</text>
</comment>
<organism evidence="13 14">
    <name type="scientific">Geobacter argillaceus</name>
    <dbReference type="NCBI Taxonomy" id="345631"/>
    <lineage>
        <taxon>Bacteria</taxon>
        <taxon>Pseudomonadati</taxon>
        <taxon>Thermodesulfobacteriota</taxon>
        <taxon>Desulfuromonadia</taxon>
        <taxon>Geobacterales</taxon>
        <taxon>Geobacteraceae</taxon>
        <taxon>Geobacter</taxon>
    </lineage>
</organism>
<comment type="function">
    <text evidence="10">Cell wall formation. Catalyzes the transfer of a GlcNAc subunit on undecaprenyl-pyrophosphoryl-MurNAc-pentapeptide (lipid intermediate I) to form undecaprenyl-pyrophosphoryl-MurNAc-(pentapeptide)GlcNAc (lipid intermediate II).</text>
</comment>
<dbReference type="InterPro" id="IPR007235">
    <property type="entry name" value="Glyco_trans_28_C"/>
</dbReference>
<evidence type="ECO:0000256" key="9">
    <source>
        <dbReference type="ARBA" id="ARBA00023316"/>
    </source>
</evidence>
<comment type="caution">
    <text evidence="13">The sequence shown here is derived from an EMBL/GenBank/DDBJ whole genome shotgun (WGS) entry which is preliminary data.</text>
</comment>
<feature type="domain" description="Glycosyltransferase family 28 N-terminal" evidence="11">
    <location>
        <begin position="4"/>
        <end position="143"/>
    </location>
</feature>
<dbReference type="UniPathway" id="UPA00219"/>
<dbReference type="GO" id="GO:0050511">
    <property type="term" value="F:undecaprenyldiphospho-muramoylpentapeptide beta-N-acetylglucosaminyltransferase activity"/>
    <property type="evidence" value="ECO:0007669"/>
    <property type="project" value="UniProtKB-UniRule"/>
</dbReference>
<keyword evidence="14" id="KW-1185">Reference proteome</keyword>
<dbReference type="InterPro" id="IPR006009">
    <property type="entry name" value="GlcNAc_MurG"/>
</dbReference>
<dbReference type="CDD" id="cd03785">
    <property type="entry name" value="GT28_MurG"/>
    <property type="match status" value="1"/>
</dbReference>
<gene>
    <name evidence="10" type="primary">murG</name>
    <name evidence="13" type="ORF">JN12_00551</name>
</gene>
<dbReference type="EC" id="2.4.1.227" evidence="10"/>
<feature type="binding site" evidence="10">
    <location>
        <begin position="10"/>
        <end position="12"/>
    </location>
    <ligand>
        <name>UDP-N-acetyl-alpha-D-glucosamine</name>
        <dbReference type="ChEBI" id="CHEBI:57705"/>
    </ligand>
</feature>
<keyword evidence="3 10" id="KW-0328">Glycosyltransferase</keyword>
<evidence type="ECO:0000256" key="4">
    <source>
        <dbReference type="ARBA" id="ARBA00022679"/>
    </source>
</evidence>
<comment type="catalytic activity">
    <reaction evidence="10">
        <text>di-trans,octa-cis-undecaprenyl diphospho-N-acetyl-alpha-D-muramoyl-L-alanyl-D-glutamyl-meso-2,6-diaminopimeloyl-D-alanyl-D-alanine + UDP-N-acetyl-alpha-D-glucosamine = di-trans,octa-cis-undecaprenyl diphospho-[N-acetyl-alpha-D-glucosaminyl-(1-&gt;4)]-N-acetyl-alpha-D-muramoyl-L-alanyl-D-glutamyl-meso-2,6-diaminopimeloyl-D-alanyl-D-alanine + UDP + H(+)</text>
        <dbReference type="Rhea" id="RHEA:31227"/>
        <dbReference type="ChEBI" id="CHEBI:15378"/>
        <dbReference type="ChEBI" id="CHEBI:57705"/>
        <dbReference type="ChEBI" id="CHEBI:58223"/>
        <dbReference type="ChEBI" id="CHEBI:61387"/>
        <dbReference type="ChEBI" id="CHEBI:61388"/>
        <dbReference type="EC" id="2.4.1.227"/>
    </reaction>
</comment>
<dbReference type="AlphaFoldDB" id="A0A562WRV8"/>
<comment type="subcellular location">
    <subcellularLocation>
        <location evidence="10">Cell membrane</location>
        <topology evidence="10">Peripheral membrane protein</topology>
        <orientation evidence="10">Cytoplasmic side</orientation>
    </subcellularLocation>
</comment>